<keyword evidence="2" id="KW-0813">Transport</keyword>
<dbReference type="NCBIfam" id="TIGR01727">
    <property type="entry name" value="oligo_HPY"/>
    <property type="match status" value="1"/>
</dbReference>
<gene>
    <name evidence="6" type="ORF">CHH72_11915</name>
</gene>
<dbReference type="InterPro" id="IPR013563">
    <property type="entry name" value="Oligopep_ABC_C"/>
</dbReference>
<evidence type="ECO:0000313" key="7">
    <source>
        <dbReference type="Proteomes" id="UP000216207"/>
    </source>
</evidence>
<dbReference type="InterPro" id="IPR050319">
    <property type="entry name" value="ABC_transp_ATP-bind"/>
</dbReference>
<dbReference type="SMART" id="SM00382">
    <property type="entry name" value="AAA"/>
    <property type="match status" value="1"/>
</dbReference>
<dbReference type="SUPFAM" id="SSF52540">
    <property type="entry name" value="P-loop containing nucleoside triphosphate hydrolases"/>
    <property type="match status" value="1"/>
</dbReference>
<evidence type="ECO:0000256" key="1">
    <source>
        <dbReference type="ARBA" id="ARBA00005417"/>
    </source>
</evidence>
<evidence type="ECO:0000256" key="2">
    <source>
        <dbReference type="ARBA" id="ARBA00022448"/>
    </source>
</evidence>
<dbReference type="Pfam" id="PF08352">
    <property type="entry name" value="oligo_HPY"/>
    <property type="match status" value="1"/>
</dbReference>
<reference evidence="6 7" key="1">
    <citation type="submission" date="2017-07" db="EMBL/GenBank/DDBJ databases">
        <title>Isolation and whole genome analysis of endospore-forming bacteria from heroin.</title>
        <authorList>
            <person name="Kalinowski J."/>
            <person name="Ahrens B."/>
            <person name="Al-Dilaimi A."/>
            <person name="Winkler A."/>
            <person name="Wibberg D."/>
            <person name="Schleenbecker U."/>
            <person name="Ruckert C."/>
            <person name="Wolfel R."/>
            <person name="Grass G."/>
        </authorList>
    </citation>
    <scope>NUCLEOTIDE SEQUENCE [LARGE SCALE GENOMIC DNA]</scope>
    <source>
        <strain evidence="6 7">7539</strain>
    </source>
</reference>
<dbReference type="GO" id="GO:0015833">
    <property type="term" value="P:peptide transport"/>
    <property type="evidence" value="ECO:0007669"/>
    <property type="project" value="InterPro"/>
</dbReference>
<feature type="domain" description="ABC transporter" evidence="5">
    <location>
        <begin position="21"/>
        <end position="265"/>
    </location>
</feature>
<organism evidence="6 7">
    <name type="scientific">Shouchella clausii</name>
    <name type="common">Alkalihalobacillus clausii</name>
    <dbReference type="NCBI Taxonomy" id="79880"/>
    <lineage>
        <taxon>Bacteria</taxon>
        <taxon>Bacillati</taxon>
        <taxon>Bacillota</taxon>
        <taxon>Bacilli</taxon>
        <taxon>Bacillales</taxon>
        <taxon>Bacillaceae</taxon>
        <taxon>Shouchella</taxon>
    </lineage>
</organism>
<name>A0A268P039_SHOCL</name>
<evidence type="ECO:0000259" key="5">
    <source>
        <dbReference type="PROSITE" id="PS50893"/>
    </source>
</evidence>
<dbReference type="GO" id="GO:0016887">
    <property type="term" value="F:ATP hydrolysis activity"/>
    <property type="evidence" value="ECO:0007669"/>
    <property type="project" value="InterPro"/>
</dbReference>
<dbReference type="AlphaFoldDB" id="A0A268P039"/>
<evidence type="ECO:0000256" key="4">
    <source>
        <dbReference type="ARBA" id="ARBA00022840"/>
    </source>
</evidence>
<sequence length="344" mass="38285">MIKEVANTKEDDTLLEIKGLKKHFDVTRKIFAKKKDILKAVDGVDFIVKKGETFGIVGESGCGKSTTGNMIMRLADPTAGSIHFEGKDLSKLAKNEQSKMKKDIQMIFQDPFSSLNPRMRVFEIIAEPLRTHKIATGKELKQQVYELLDVVGLDRSLAKRFPHEFSGGQRQRIGIARALALRPKLIVCDEPVSALDVSIQSQVLNLLSKLQKDFDLTYIFIAHGLPVVKHISDRVAVMYLGKIVETAATEELFKHPKHPYTEGLLRAIPVPDPTLRSLDSGELLEGDLPSPVNPPSGCHFRTRCPYANEKCKAEAPKLQEVAKAHYVACHYPLQAGRGVIMEHA</sequence>
<evidence type="ECO:0000313" key="6">
    <source>
        <dbReference type="EMBL" id="PAE88675.1"/>
    </source>
</evidence>
<comment type="caution">
    <text evidence="6">The sequence shown here is derived from an EMBL/GenBank/DDBJ whole genome shotgun (WGS) entry which is preliminary data.</text>
</comment>
<accession>A0A268P039</accession>
<keyword evidence="4 6" id="KW-0067">ATP-binding</keyword>
<dbReference type="InterPro" id="IPR003593">
    <property type="entry name" value="AAA+_ATPase"/>
</dbReference>
<dbReference type="InterPro" id="IPR017871">
    <property type="entry name" value="ABC_transporter-like_CS"/>
</dbReference>
<dbReference type="Pfam" id="PF00005">
    <property type="entry name" value="ABC_tran"/>
    <property type="match status" value="1"/>
</dbReference>
<dbReference type="RefSeq" id="WP_011248495.1">
    <property type="nucleotide sequence ID" value="NZ_BOQQ01000012.1"/>
</dbReference>
<evidence type="ECO:0000256" key="3">
    <source>
        <dbReference type="ARBA" id="ARBA00022741"/>
    </source>
</evidence>
<keyword evidence="3" id="KW-0547">Nucleotide-binding</keyword>
<dbReference type="OMA" id="QYSGGML"/>
<comment type="similarity">
    <text evidence="1">Belongs to the ABC transporter superfamily.</text>
</comment>
<dbReference type="EMBL" id="NPCC01000013">
    <property type="protein sequence ID" value="PAE88675.1"/>
    <property type="molecule type" value="Genomic_DNA"/>
</dbReference>
<dbReference type="CDD" id="cd03257">
    <property type="entry name" value="ABC_NikE_OppD_transporters"/>
    <property type="match status" value="1"/>
</dbReference>
<dbReference type="InterPro" id="IPR003439">
    <property type="entry name" value="ABC_transporter-like_ATP-bd"/>
</dbReference>
<dbReference type="FunFam" id="3.40.50.300:FF:000016">
    <property type="entry name" value="Oligopeptide ABC transporter ATP-binding component"/>
    <property type="match status" value="1"/>
</dbReference>
<dbReference type="GO" id="GO:0005524">
    <property type="term" value="F:ATP binding"/>
    <property type="evidence" value="ECO:0007669"/>
    <property type="project" value="UniProtKB-KW"/>
</dbReference>
<dbReference type="Proteomes" id="UP000216207">
    <property type="component" value="Unassembled WGS sequence"/>
</dbReference>
<dbReference type="GO" id="GO:0055085">
    <property type="term" value="P:transmembrane transport"/>
    <property type="evidence" value="ECO:0007669"/>
    <property type="project" value="UniProtKB-ARBA"/>
</dbReference>
<protein>
    <submittedName>
        <fullName evidence="6">ABC transporter ATP-binding protein</fullName>
    </submittedName>
</protein>
<dbReference type="PANTHER" id="PTHR43776:SF7">
    <property type="entry name" value="D,D-DIPEPTIDE TRANSPORT ATP-BINDING PROTEIN DDPF-RELATED"/>
    <property type="match status" value="1"/>
</dbReference>
<dbReference type="PROSITE" id="PS50893">
    <property type="entry name" value="ABC_TRANSPORTER_2"/>
    <property type="match status" value="1"/>
</dbReference>
<dbReference type="PROSITE" id="PS00211">
    <property type="entry name" value="ABC_TRANSPORTER_1"/>
    <property type="match status" value="1"/>
</dbReference>
<dbReference type="PANTHER" id="PTHR43776">
    <property type="entry name" value="TRANSPORT ATP-BINDING PROTEIN"/>
    <property type="match status" value="1"/>
</dbReference>
<proteinExistence type="inferred from homology"/>
<dbReference type="InterPro" id="IPR027417">
    <property type="entry name" value="P-loop_NTPase"/>
</dbReference>
<dbReference type="Gene3D" id="3.40.50.300">
    <property type="entry name" value="P-loop containing nucleotide triphosphate hydrolases"/>
    <property type="match status" value="1"/>
</dbReference>